<dbReference type="NCBIfam" id="TIGR01297">
    <property type="entry name" value="CDF"/>
    <property type="match status" value="1"/>
</dbReference>
<dbReference type="GO" id="GO:0008324">
    <property type="term" value="F:monoatomic cation transmembrane transporter activity"/>
    <property type="evidence" value="ECO:0007669"/>
    <property type="project" value="InterPro"/>
</dbReference>
<dbReference type="GO" id="GO:0016020">
    <property type="term" value="C:membrane"/>
    <property type="evidence" value="ECO:0007669"/>
    <property type="project" value="UniProtKB-SubCell"/>
</dbReference>
<keyword evidence="2" id="KW-0813">Transport</keyword>
<dbReference type="InterPro" id="IPR040177">
    <property type="entry name" value="SLC30A9"/>
</dbReference>
<feature type="coiled-coil region" evidence="6">
    <location>
        <begin position="280"/>
        <end position="307"/>
    </location>
</feature>
<comment type="caution">
    <text evidence="9">The sequence shown here is derived from an EMBL/GenBank/DDBJ whole genome shotgun (WGS) entry which is preliminary data.</text>
</comment>
<dbReference type="AlphaFoldDB" id="A0A3L8PHD2"/>
<feature type="domain" description="Cation efflux protein transmembrane" evidence="8">
    <location>
        <begin position="19"/>
        <end position="223"/>
    </location>
</feature>
<dbReference type="Pfam" id="PF01545">
    <property type="entry name" value="Cation_efflux"/>
    <property type="match status" value="1"/>
</dbReference>
<evidence type="ECO:0000256" key="6">
    <source>
        <dbReference type="SAM" id="Coils"/>
    </source>
</evidence>
<dbReference type="Proteomes" id="UP000282515">
    <property type="component" value="Unassembled WGS sequence"/>
</dbReference>
<feature type="transmembrane region" description="Helical" evidence="7">
    <location>
        <begin position="198"/>
        <end position="221"/>
    </location>
</feature>
<dbReference type="Gene3D" id="1.20.1510.10">
    <property type="entry name" value="Cation efflux protein transmembrane domain"/>
    <property type="match status" value="1"/>
</dbReference>
<evidence type="ECO:0000256" key="4">
    <source>
        <dbReference type="ARBA" id="ARBA00022989"/>
    </source>
</evidence>
<sequence length="317" mass="34449">MPRSCHDDQVPAGSLLTVAIAFTANLAVAVAKSFAAAVTGSASMVAEAAHSWADTGNQVFLLVAERRGGRRPDRHHPYGYGRETYIWSMFAAFCLFTVGSVVSIMHGVQQLTAPEEEANYTIAYVVLALAFVLEGFSFLQALREASRGGRRLKLRTLAYVSRTSNPTLRAVFAEDSAALVGLVLAAGGLALHQVTGQAIWDAIGSIAIGLLLGFVAVFLIIRNGEFLRGQRVSERTRAEVLRRLLDRPSVERVTYLHIEYVGPSQLFLVAAVDIVGDRPEHQVAERLRALEAELEQHENVTEAVLTLATADERNLVP</sequence>
<dbReference type="SUPFAM" id="SSF161111">
    <property type="entry name" value="Cation efflux protein transmembrane domain-like"/>
    <property type="match status" value="1"/>
</dbReference>
<accession>A0A3L8PHD2</accession>
<keyword evidence="10" id="KW-1185">Reference proteome</keyword>
<feature type="transmembrane region" description="Helical" evidence="7">
    <location>
        <begin position="171"/>
        <end position="192"/>
    </location>
</feature>
<keyword evidence="4 7" id="KW-1133">Transmembrane helix</keyword>
<dbReference type="InterPro" id="IPR002524">
    <property type="entry name" value="Cation_efflux"/>
</dbReference>
<keyword evidence="5 7" id="KW-0472">Membrane</keyword>
<evidence type="ECO:0000313" key="10">
    <source>
        <dbReference type="Proteomes" id="UP000282515"/>
    </source>
</evidence>
<gene>
    <name evidence="9" type="ORF">D9V41_15730</name>
</gene>
<feature type="transmembrane region" description="Helical" evidence="7">
    <location>
        <begin position="84"/>
        <end position="108"/>
    </location>
</feature>
<evidence type="ECO:0000256" key="5">
    <source>
        <dbReference type="ARBA" id="ARBA00023136"/>
    </source>
</evidence>
<dbReference type="InterPro" id="IPR058533">
    <property type="entry name" value="Cation_efflux_TM"/>
</dbReference>
<feature type="transmembrane region" description="Helical" evidence="7">
    <location>
        <begin position="12"/>
        <end position="31"/>
    </location>
</feature>
<reference evidence="9 10" key="1">
    <citation type="submission" date="2018-10" db="EMBL/GenBank/DDBJ databases">
        <title>Aeromicrobium sp. 9W16Y-2 whole genome shotgun sequence.</title>
        <authorList>
            <person name="Li F."/>
        </authorList>
    </citation>
    <scope>NUCLEOTIDE SEQUENCE [LARGE SCALE GENOMIC DNA]</scope>
    <source>
        <strain evidence="9 10">9W16Y-2</strain>
    </source>
</reference>
<evidence type="ECO:0000256" key="2">
    <source>
        <dbReference type="ARBA" id="ARBA00022448"/>
    </source>
</evidence>
<evidence type="ECO:0000259" key="8">
    <source>
        <dbReference type="Pfam" id="PF01545"/>
    </source>
</evidence>
<evidence type="ECO:0000256" key="1">
    <source>
        <dbReference type="ARBA" id="ARBA00004141"/>
    </source>
</evidence>
<feature type="transmembrane region" description="Helical" evidence="7">
    <location>
        <begin position="120"/>
        <end position="142"/>
    </location>
</feature>
<evidence type="ECO:0000256" key="7">
    <source>
        <dbReference type="SAM" id="Phobius"/>
    </source>
</evidence>
<keyword evidence="6" id="KW-0175">Coiled coil</keyword>
<dbReference type="OrthoDB" id="9806522at2"/>
<dbReference type="InterPro" id="IPR027469">
    <property type="entry name" value="Cation_efflux_TMD_sf"/>
</dbReference>
<proteinExistence type="predicted"/>
<protein>
    <submittedName>
        <fullName evidence="9">Cation diffusion facilitator family transporter</fullName>
    </submittedName>
</protein>
<organism evidence="9 10">
    <name type="scientific">Aeromicrobium phragmitis</name>
    <dbReference type="NCBI Taxonomy" id="2478914"/>
    <lineage>
        <taxon>Bacteria</taxon>
        <taxon>Bacillati</taxon>
        <taxon>Actinomycetota</taxon>
        <taxon>Actinomycetes</taxon>
        <taxon>Propionibacteriales</taxon>
        <taxon>Nocardioidaceae</taxon>
        <taxon>Aeromicrobium</taxon>
    </lineage>
</organism>
<comment type="subcellular location">
    <subcellularLocation>
        <location evidence="1">Membrane</location>
        <topology evidence="1">Multi-pass membrane protein</topology>
    </subcellularLocation>
</comment>
<evidence type="ECO:0000256" key="3">
    <source>
        <dbReference type="ARBA" id="ARBA00022692"/>
    </source>
</evidence>
<dbReference type="PANTHER" id="PTHR13414">
    <property type="entry name" value="HUEL-CATION TRANSPORTER"/>
    <property type="match status" value="1"/>
</dbReference>
<dbReference type="PANTHER" id="PTHR13414:SF9">
    <property type="entry name" value="PROTON-COUPLED ZINC ANTIPORTER SLC30A9, MITOCHONDRIAL"/>
    <property type="match status" value="1"/>
</dbReference>
<dbReference type="EMBL" id="RDBF01000017">
    <property type="protein sequence ID" value="RLV54605.1"/>
    <property type="molecule type" value="Genomic_DNA"/>
</dbReference>
<name>A0A3L8PHD2_9ACTN</name>
<dbReference type="GO" id="GO:0006829">
    <property type="term" value="P:zinc ion transport"/>
    <property type="evidence" value="ECO:0007669"/>
    <property type="project" value="InterPro"/>
</dbReference>
<keyword evidence="3 7" id="KW-0812">Transmembrane</keyword>
<evidence type="ECO:0000313" key="9">
    <source>
        <dbReference type="EMBL" id="RLV54605.1"/>
    </source>
</evidence>